<evidence type="ECO:0000313" key="2">
    <source>
        <dbReference type="Proteomes" id="UP000235145"/>
    </source>
</evidence>
<accession>A0A9R1VUH1</accession>
<dbReference type="Proteomes" id="UP000235145">
    <property type="component" value="Unassembled WGS sequence"/>
</dbReference>
<name>A0A9R1VUH1_LACSA</name>
<sequence length="259" mass="29983">MFWQSCIGDYVHMLTGIECHPFLCHYLMCKEATTFDPVDLEELLFLVGDYQVCFDRKAFCLVTGLRFGDYFHPSSNFSAFKEHVFPFVPLSCSVSMDDLTNVFNNSLYQLSNEDVVRVSLLYMLEQGFSEKYPRQPVTNERMALVRTVFDKIEDHLDPNSARIGSRHTYTLQGFVYAIKIWILETFPNNSIVGSPIPGVIPRVISYPRMRRLHAPNCECILEVTNRPLNELLKPTAHECAARWWIESVQWIDVAYYANV</sequence>
<comment type="caution">
    <text evidence="1">The sequence shown here is derived from an EMBL/GenBank/DDBJ whole genome shotgun (WGS) entry which is preliminary data.</text>
</comment>
<evidence type="ECO:0000313" key="1">
    <source>
        <dbReference type="EMBL" id="KAJ0210926.1"/>
    </source>
</evidence>
<dbReference type="PANTHER" id="PTHR48449:SF1">
    <property type="entry name" value="DUF1985 DOMAIN-CONTAINING PROTEIN"/>
    <property type="match status" value="1"/>
</dbReference>
<keyword evidence="2" id="KW-1185">Reference proteome</keyword>
<dbReference type="PANTHER" id="PTHR48449">
    <property type="entry name" value="DUF1985 DOMAIN-CONTAINING PROTEIN"/>
    <property type="match status" value="1"/>
</dbReference>
<dbReference type="EMBL" id="NBSK02000004">
    <property type="protein sequence ID" value="KAJ0210926.1"/>
    <property type="molecule type" value="Genomic_DNA"/>
</dbReference>
<reference evidence="1 2" key="1">
    <citation type="journal article" date="2017" name="Nat. Commun.">
        <title>Genome assembly with in vitro proximity ligation data and whole-genome triplication in lettuce.</title>
        <authorList>
            <person name="Reyes-Chin-Wo S."/>
            <person name="Wang Z."/>
            <person name="Yang X."/>
            <person name="Kozik A."/>
            <person name="Arikit S."/>
            <person name="Song C."/>
            <person name="Xia L."/>
            <person name="Froenicke L."/>
            <person name="Lavelle D.O."/>
            <person name="Truco M.J."/>
            <person name="Xia R."/>
            <person name="Zhu S."/>
            <person name="Xu C."/>
            <person name="Xu H."/>
            <person name="Xu X."/>
            <person name="Cox K."/>
            <person name="Korf I."/>
            <person name="Meyers B.C."/>
            <person name="Michelmore R.W."/>
        </authorList>
    </citation>
    <scope>NUCLEOTIDE SEQUENCE [LARGE SCALE GENOMIC DNA]</scope>
    <source>
        <strain evidence="2">cv. Salinas</strain>
        <tissue evidence="1">Seedlings</tissue>
    </source>
</reference>
<gene>
    <name evidence="1" type="ORF">LSAT_V11C400189790</name>
</gene>
<proteinExistence type="predicted"/>
<organism evidence="1 2">
    <name type="scientific">Lactuca sativa</name>
    <name type="common">Garden lettuce</name>
    <dbReference type="NCBI Taxonomy" id="4236"/>
    <lineage>
        <taxon>Eukaryota</taxon>
        <taxon>Viridiplantae</taxon>
        <taxon>Streptophyta</taxon>
        <taxon>Embryophyta</taxon>
        <taxon>Tracheophyta</taxon>
        <taxon>Spermatophyta</taxon>
        <taxon>Magnoliopsida</taxon>
        <taxon>eudicotyledons</taxon>
        <taxon>Gunneridae</taxon>
        <taxon>Pentapetalae</taxon>
        <taxon>asterids</taxon>
        <taxon>campanulids</taxon>
        <taxon>Asterales</taxon>
        <taxon>Asteraceae</taxon>
        <taxon>Cichorioideae</taxon>
        <taxon>Cichorieae</taxon>
        <taxon>Lactucinae</taxon>
        <taxon>Lactuca</taxon>
    </lineage>
</organism>
<dbReference type="AlphaFoldDB" id="A0A9R1VUH1"/>
<protein>
    <submittedName>
        <fullName evidence="1">Uncharacterized protein</fullName>
    </submittedName>
</protein>